<evidence type="ECO:0000256" key="1">
    <source>
        <dbReference type="SAM" id="MobiDB-lite"/>
    </source>
</evidence>
<dbReference type="STRING" id="1081109.A0A166VDM0"/>
<feature type="compositionally biased region" description="Low complexity" evidence="1">
    <location>
        <begin position="114"/>
        <end position="128"/>
    </location>
</feature>
<proteinExistence type="predicted"/>
<keyword evidence="3" id="KW-1185">Reference proteome</keyword>
<feature type="compositionally biased region" description="Basic and acidic residues" evidence="1">
    <location>
        <begin position="23"/>
        <end position="33"/>
    </location>
</feature>
<gene>
    <name evidence="2" type="ORF">AAL_01008</name>
</gene>
<feature type="compositionally biased region" description="Basic and acidic residues" evidence="1">
    <location>
        <begin position="132"/>
        <end position="151"/>
    </location>
</feature>
<reference evidence="2 3" key="1">
    <citation type="journal article" date="2016" name="Genome Biol. Evol.">
        <title>Divergent and convergent evolution of fungal pathogenicity.</title>
        <authorList>
            <person name="Shang Y."/>
            <person name="Xiao G."/>
            <person name="Zheng P."/>
            <person name="Cen K."/>
            <person name="Zhan S."/>
            <person name="Wang C."/>
        </authorList>
    </citation>
    <scope>NUCLEOTIDE SEQUENCE [LARGE SCALE GENOMIC DNA]</scope>
    <source>
        <strain evidence="2 3">RCEF 2490</strain>
    </source>
</reference>
<evidence type="ECO:0000313" key="2">
    <source>
        <dbReference type="EMBL" id="OAA33543.1"/>
    </source>
</evidence>
<dbReference type="EMBL" id="AZGY01000001">
    <property type="protein sequence ID" value="OAA33543.1"/>
    <property type="molecule type" value="Genomic_DNA"/>
</dbReference>
<protein>
    <submittedName>
        <fullName evidence="2">Uncharacterized protein</fullName>
    </submittedName>
</protein>
<accession>A0A166VDM0</accession>
<dbReference type="Proteomes" id="UP000078544">
    <property type="component" value="Unassembled WGS sequence"/>
</dbReference>
<name>A0A166VDM0_9HYPO</name>
<feature type="compositionally biased region" description="Polar residues" evidence="1">
    <location>
        <begin position="191"/>
        <end position="200"/>
    </location>
</feature>
<dbReference type="AlphaFoldDB" id="A0A166VDM0"/>
<evidence type="ECO:0000313" key="3">
    <source>
        <dbReference type="Proteomes" id="UP000078544"/>
    </source>
</evidence>
<organism evidence="2 3">
    <name type="scientific">Moelleriella libera RCEF 2490</name>
    <dbReference type="NCBI Taxonomy" id="1081109"/>
    <lineage>
        <taxon>Eukaryota</taxon>
        <taxon>Fungi</taxon>
        <taxon>Dikarya</taxon>
        <taxon>Ascomycota</taxon>
        <taxon>Pezizomycotina</taxon>
        <taxon>Sordariomycetes</taxon>
        <taxon>Hypocreomycetidae</taxon>
        <taxon>Hypocreales</taxon>
        <taxon>Clavicipitaceae</taxon>
        <taxon>Moelleriella</taxon>
    </lineage>
</organism>
<feature type="region of interest" description="Disordered" evidence="1">
    <location>
        <begin position="17"/>
        <end position="99"/>
    </location>
</feature>
<feature type="compositionally biased region" description="Low complexity" evidence="1">
    <location>
        <begin position="50"/>
        <end position="71"/>
    </location>
</feature>
<dbReference type="OrthoDB" id="3550599at2759"/>
<feature type="region of interest" description="Disordered" evidence="1">
    <location>
        <begin position="113"/>
        <end position="219"/>
    </location>
</feature>
<comment type="caution">
    <text evidence="2">The sequence shown here is derived from an EMBL/GenBank/DDBJ whole genome shotgun (WGS) entry which is preliminary data.</text>
</comment>
<sequence length="400" mass="44862">MIDQGVSEIQSFNTAKFQSPVDVSRHHAVHDEAASPQNEAIVPDHGRAVRSTSRETCSSSKSDSEESNQQSRNNLTTYSAYHGPSASEDESDKDHTPTGEIIYVATSPAGRALSISSSASSSNSPSPNHVHGSQDDERNPNDSSEWSERAHLTQSTKPGIINIPDTSSDDGDENDFHTVLGAATPFPRPTSALSIFQSSRRQTRRASGHNHEPKPFDSNAFDGAIYQQSGAAPPPAGVMVTRRTADDHATQGVQQQRGFVHANPAIHLMHNRPKSWFLRKNAEIRARGNRKHWFGRVGARLRFIRFWKRKEESKRKDALRRGQLPEQVDPQPRTFSRSLDFGLVPESELPEEVLQNSGWKKACAFFRENRRLRDSRRQDLRRCEEETNEYFMMLEQGQGP</sequence>